<sequence length="119" mass="13661">MSRLKLVFAAAALVSIGGLSACADGYGYGGLSAGYGASAWDPYYGGYRADPYWGWNNDSYYPGTGSYVYDRQNVRRRWNPQQRGYWQGRTQSWRGAHREMRPMWRDYGVQGRPGWGRRR</sequence>
<dbReference type="EMBL" id="BMDW01000004">
    <property type="protein sequence ID" value="GGA40749.1"/>
    <property type="molecule type" value="Genomic_DNA"/>
</dbReference>
<evidence type="ECO:0000313" key="2">
    <source>
        <dbReference type="EMBL" id="GGA40749.1"/>
    </source>
</evidence>
<keyword evidence="3" id="KW-1185">Reference proteome</keyword>
<feature type="chain" id="PRO_5047359377" description="Lipoprotein" evidence="1">
    <location>
        <begin position="24"/>
        <end position="119"/>
    </location>
</feature>
<organism evidence="2 3">
    <name type="scientific">Sphingomonas psychrolutea</name>
    <dbReference type="NCBI Taxonomy" id="1259676"/>
    <lineage>
        <taxon>Bacteria</taxon>
        <taxon>Pseudomonadati</taxon>
        <taxon>Pseudomonadota</taxon>
        <taxon>Alphaproteobacteria</taxon>
        <taxon>Sphingomonadales</taxon>
        <taxon>Sphingomonadaceae</taxon>
        <taxon>Sphingomonas</taxon>
    </lineage>
</organism>
<dbReference type="Proteomes" id="UP000618591">
    <property type="component" value="Unassembled WGS sequence"/>
</dbReference>
<evidence type="ECO:0000256" key="1">
    <source>
        <dbReference type="SAM" id="SignalP"/>
    </source>
</evidence>
<comment type="caution">
    <text evidence="2">The sequence shown here is derived from an EMBL/GenBank/DDBJ whole genome shotgun (WGS) entry which is preliminary data.</text>
</comment>
<accession>A0ABQ1GC41</accession>
<keyword evidence="1" id="KW-0732">Signal</keyword>
<name>A0ABQ1GC41_9SPHN</name>
<feature type="signal peptide" evidence="1">
    <location>
        <begin position="1"/>
        <end position="23"/>
    </location>
</feature>
<reference evidence="3" key="1">
    <citation type="journal article" date="2019" name="Int. J. Syst. Evol. Microbiol.">
        <title>The Global Catalogue of Microorganisms (GCM) 10K type strain sequencing project: providing services to taxonomists for standard genome sequencing and annotation.</title>
        <authorList>
            <consortium name="The Broad Institute Genomics Platform"/>
            <consortium name="The Broad Institute Genome Sequencing Center for Infectious Disease"/>
            <person name="Wu L."/>
            <person name="Ma J."/>
        </authorList>
    </citation>
    <scope>NUCLEOTIDE SEQUENCE [LARGE SCALE GENOMIC DNA]</scope>
    <source>
        <strain evidence="3">CGMCC 1.10106</strain>
    </source>
</reference>
<evidence type="ECO:0000313" key="3">
    <source>
        <dbReference type="Proteomes" id="UP000618591"/>
    </source>
</evidence>
<gene>
    <name evidence="2" type="ORF">GCM10011395_08740</name>
</gene>
<evidence type="ECO:0008006" key="4">
    <source>
        <dbReference type="Google" id="ProtNLM"/>
    </source>
</evidence>
<dbReference type="PROSITE" id="PS51257">
    <property type="entry name" value="PROKAR_LIPOPROTEIN"/>
    <property type="match status" value="1"/>
</dbReference>
<proteinExistence type="predicted"/>
<protein>
    <recommendedName>
        <fullName evidence="4">Lipoprotein</fullName>
    </recommendedName>
</protein>
<dbReference type="RefSeq" id="WP_188445649.1">
    <property type="nucleotide sequence ID" value="NZ_BMDW01000004.1"/>
</dbReference>